<dbReference type="InterPro" id="IPR000555">
    <property type="entry name" value="JAMM/MPN+_dom"/>
</dbReference>
<protein>
    <recommendedName>
        <fullName evidence="1">JAB1/MPN/MOV34 metalloenzyme domain-containing protein</fullName>
    </recommendedName>
</protein>
<evidence type="ECO:0000259" key="1">
    <source>
        <dbReference type="Pfam" id="PF01398"/>
    </source>
</evidence>
<evidence type="ECO:0000313" key="2">
    <source>
        <dbReference type="EMBL" id="CAA0405159.1"/>
    </source>
</evidence>
<dbReference type="Gene3D" id="3.40.140.10">
    <property type="entry name" value="Cytidine Deaminase, domain 2"/>
    <property type="match status" value="1"/>
</dbReference>
<evidence type="ECO:0000313" key="3">
    <source>
        <dbReference type="Proteomes" id="UP000434276"/>
    </source>
</evidence>
<proteinExistence type="predicted"/>
<dbReference type="PANTHER" id="PTHR10410">
    <property type="entry name" value="EUKARYOTIC TRANSLATION INITIATION FACTOR 3 -RELATED"/>
    <property type="match status" value="1"/>
</dbReference>
<sequence length="112" mass="12774">MPPQLPLYCPSYSVSVFRAVLLMKSHRNFSSYSSASSSKESLVLSTSYMALPRSLAFFPFSMILLRLRPEMVVGWYHSHPGFGFWRSGVDINTQHSFEPLNQRAVAQLKEIE</sequence>
<dbReference type="Pfam" id="PF01398">
    <property type="entry name" value="JAB"/>
    <property type="match status" value="1"/>
</dbReference>
<dbReference type="EMBL" id="CACSHJ010000096">
    <property type="protein sequence ID" value="CAA0405159.1"/>
    <property type="molecule type" value="Genomic_DNA"/>
</dbReference>
<name>A0A5S9Y7S7_ARATH</name>
<accession>A0A5S9Y7S7</accession>
<reference evidence="2 3" key="1">
    <citation type="submission" date="2019-12" db="EMBL/GenBank/DDBJ databases">
        <authorList>
            <person name="Jiao W.-B."/>
            <person name="Schneeberger K."/>
        </authorList>
    </citation>
    <scope>NUCLEOTIDE SEQUENCE [LARGE SCALE GENOMIC DNA]</scope>
    <source>
        <strain evidence="3">cv. C24</strain>
    </source>
</reference>
<organism evidence="2 3">
    <name type="scientific">Arabidopsis thaliana</name>
    <name type="common">Mouse-ear cress</name>
    <dbReference type="NCBI Taxonomy" id="3702"/>
    <lineage>
        <taxon>Eukaryota</taxon>
        <taxon>Viridiplantae</taxon>
        <taxon>Streptophyta</taxon>
        <taxon>Embryophyta</taxon>
        <taxon>Tracheophyta</taxon>
        <taxon>Spermatophyta</taxon>
        <taxon>Magnoliopsida</taxon>
        <taxon>eudicotyledons</taxon>
        <taxon>Gunneridae</taxon>
        <taxon>Pentapetalae</taxon>
        <taxon>rosids</taxon>
        <taxon>malvids</taxon>
        <taxon>Brassicales</taxon>
        <taxon>Brassicaceae</taxon>
        <taxon>Camelineae</taxon>
        <taxon>Arabidopsis</taxon>
    </lineage>
</organism>
<dbReference type="GO" id="GO:0008237">
    <property type="term" value="F:metallopeptidase activity"/>
    <property type="evidence" value="ECO:0007669"/>
    <property type="project" value="InterPro"/>
</dbReference>
<dbReference type="SUPFAM" id="SSF102712">
    <property type="entry name" value="JAB1/MPN domain"/>
    <property type="match status" value="1"/>
</dbReference>
<dbReference type="AlphaFoldDB" id="A0A5S9Y7S7"/>
<feature type="domain" description="JAB1/MPN/MOV34 metalloenzyme" evidence="1">
    <location>
        <begin position="67"/>
        <end position="102"/>
    </location>
</feature>
<dbReference type="Proteomes" id="UP000434276">
    <property type="component" value="Unassembled WGS sequence"/>
</dbReference>
<dbReference type="OrthoDB" id="605656at2759"/>
<dbReference type="InterPro" id="IPR050242">
    <property type="entry name" value="JAMM_MPN+_peptidase_M67A"/>
</dbReference>
<dbReference type="ExpressionAtlas" id="A0A5S9Y7S7">
    <property type="expression patterns" value="baseline"/>
</dbReference>
<gene>
    <name evidence="2" type="ORF">C24_LOCUS23369</name>
</gene>